<feature type="domain" description="SHSP" evidence="2">
    <location>
        <begin position="105"/>
        <end position="187"/>
    </location>
</feature>
<evidence type="ECO:0000313" key="4">
    <source>
        <dbReference type="Proteomes" id="UP000823388"/>
    </source>
</evidence>
<dbReference type="GO" id="GO:0009408">
    <property type="term" value="P:response to heat"/>
    <property type="evidence" value="ECO:0007669"/>
    <property type="project" value="InterPro"/>
</dbReference>
<keyword evidence="1" id="KW-0346">Stress response</keyword>
<protein>
    <recommendedName>
        <fullName evidence="2">SHSP domain-containing protein</fullName>
    </recommendedName>
</protein>
<dbReference type="Pfam" id="PF00011">
    <property type="entry name" value="HSP20"/>
    <property type="match status" value="1"/>
</dbReference>
<dbReference type="InterPro" id="IPR002068">
    <property type="entry name" value="A-crystallin/Hsp20_dom"/>
</dbReference>
<dbReference type="PANTHER" id="PTHR46733:SF9">
    <property type="entry name" value="OS09G0345500 PROTEIN"/>
    <property type="match status" value="1"/>
</dbReference>
<dbReference type="OrthoDB" id="674236at2759"/>
<accession>A0A8T0VLF2</accession>
<name>A0A8T0VLF2_PANVG</name>
<dbReference type="PANTHER" id="PTHR46733">
    <property type="entry name" value="26.5 KDA HEAT SHOCK PROTEIN, MITOCHONDRIAL"/>
    <property type="match status" value="1"/>
</dbReference>
<dbReference type="AlphaFoldDB" id="A0A8T0VLF2"/>
<dbReference type="CDD" id="cd00298">
    <property type="entry name" value="ACD_sHsps_p23-like"/>
    <property type="match status" value="1"/>
</dbReference>
<dbReference type="Gene3D" id="2.60.40.790">
    <property type="match status" value="1"/>
</dbReference>
<keyword evidence="4" id="KW-1185">Reference proteome</keyword>
<gene>
    <name evidence="3" type="ORF">PVAP13_2NG167312</name>
</gene>
<evidence type="ECO:0000313" key="3">
    <source>
        <dbReference type="EMBL" id="KAG2634446.1"/>
    </source>
</evidence>
<dbReference type="Proteomes" id="UP000823388">
    <property type="component" value="Chromosome 2N"/>
</dbReference>
<dbReference type="EMBL" id="CM029040">
    <property type="protein sequence ID" value="KAG2634446.1"/>
    <property type="molecule type" value="Genomic_DNA"/>
</dbReference>
<comment type="caution">
    <text evidence="3">The sequence shown here is derived from an EMBL/GenBank/DDBJ whole genome shotgun (WGS) entry which is preliminary data.</text>
</comment>
<organism evidence="3 4">
    <name type="scientific">Panicum virgatum</name>
    <name type="common">Blackwell switchgrass</name>
    <dbReference type="NCBI Taxonomy" id="38727"/>
    <lineage>
        <taxon>Eukaryota</taxon>
        <taxon>Viridiplantae</taxon>
        <taxon>Streptophyta</taxon>
        <taxon>Embryophyta</taxon>
        <taxon>Tracheophyta</taxon>
        <taxon>Spermatophyta</taxon>
        <taxon>Magnoliopsida</taxon>
        <taxon>Liliopsida</taxon>
        <taxon>Poales</taxon>
        <taxon>Poaceae</taxon>
        <taxon>PACMAD clade</taxon>
        <taxon>Panicoideae</taxon>
        <taxon>Panicodae</taxon>
        <taxon>Paniceae</taxon>
        <taxon>Panicinae</taxon>
        <taxon>Panicum</taxon>
        <taxon>Panicum sect. Hiantes</taxon>
    </lineage>
</organism>
<dbReference type="SUPFAM" id="SSF49764">
    <property type="entry name" value="HSP20-like chaperones"/>
    <property type="match status" value="1"/>
</dbReference>
<dbReference type="InterPro" id="IPR044587">
    <property type="entry name" value="HSP21-like"/>
</dbReference>
<sequence>MAMLSSYTLLSRAPAPGPKFSPPAAATATLQLRKQMSPPAVASSVVALRWASCKESRRSPLFVCHAQGDNKYKYDIQPSALQNAPKSASAGKDWNVMGDEDLVILKLRVGEVAKDKVEVGTTTDTHLVIKYTGDINDETQASKLNVPLALPPGYDGSKVQARWFDGWLVILIAKPKNGPEKTETKQIDKKIDILS</sequence>
<reference evidence="3" key="1">
    <citation type="submission" date="2020-05" db="EMBL/GenBank/DDBJ databases">
        <title>WGS assembly of Panicum virgatum.</title>
        <authorList>
            <person name="Lovell J.T."/>
            <person name="Jenkins J."/>
            <person name="Shu S."/>
            <person name="Juenger T.E."/>
            <person name="Schmutz J."/>
        </authorList>
    </citation>
    <scope>NUCLEOTIDE SEQUENCE</scope>
    <source>
        <strain evidence="3">AP13</strain>
    </source>
</reference>
<evidence type="ECO:0000259" key="2">
    <source>
        <dbReference type="Pfam" id="PF00011"/>
    </source>
</evidence>
<evidence type="ECO:0000256" key="1">
    <source>
        <dbReference type="ARBA" id="ARBA00023016"/>
    </source>
</evidence>
<proteinExistence type="predicted"/>
<dbReference type="InterPro" id="IPR008978">
    <property type="entry name" value="HSP20-like_chaperone"/>
</dbReference>